<sequence>MMFPLARYALNHLKIQSLRQAVARQSHTKPTSDFHDKYGNMLLISGFTFCFSGFVFYITQMGVQWNLSPVGRVTPREWKNK</sequence>
<dbReference type="InterPro" id="IPR008433">
    <property type="entry name" value="Cyt_c_oxidase_suVIIB"/>
</dbReference>
<evidence type="ECO:0000256" key="6">
    <source>
        <dbReference type="ARBA" id="ARBA00022792"/>
    </source>
</evidence>
<dbReference type="FunFam" id="4.10.51.10:FF:000001">
    <property type="entry name" value="Cytochrome c oxidase subunit 7B, mitochondrial"/>
    <property type="match status" value="1"/>
</dbReference>
<dbReference type="EMBL" id="CALSGD010001509">
    <property type="protein sequence ID" value="CAH6889925.1"/>
    <property type="molecule type" value="Genomic_DNA"/>
</dbReference>
<evidence type="ECO:0000256" key="9">
    <source>
        <dbReference type="ARBA" id="ARBA00023128"/>
    </source>
</evidence>
<protein>
    <recommendedName>
        <fullName evidence="11">Cytochrome c oxidase subunit 7B, mitochondrial</fullName>
    </recommendedName>
    <alternativeName>
        <fullName evidence="12">Cytochrome c oxidase polypeptide VIIb</fullName>
    </alternativeName>
</protein>
<evidence type="ECO:0000313" key="14">
    <source>
        <dbReference type="EMBL" id="CAH6889925.1"/>
    </source>
</evidence>
<evidence type="ECO:0000256" key="2">
    <source>
        <dbReference type="ARBA" id="ARBA00004673"/>
    </source>
</evidence>
<comment type="caution">
    <text evidence="14">The sequence shown here is derived from an EMBL/GenBank/DDBJ whole genome shotgun (WGS) entry which is preliminary data.</text>
</comment>
<dbReference type="GO" id="GO:0006123">
    <property type="term" value="P:mitochondrial electron transport, cytochrome c to oxygen"/>
    <property type="evidence" value="ECO:0007669"/>
    <property type="project" value="InterPro"/>
</dbReference>
<reference evidence="14" key="1">
    <citation type="submission" date="2022-06" db="EMBL/GenBank/DDBJ databases">
        <authorList>
            <person name="Andreotti S."/>
            <person name="Wyler E."/>
        </authorList>
    </citation>
    <scope>NUCLEOTIDE SEQUENCE</scope>
</reference>
<evidence type="ECO:0000256" key="10">
    <source>
        <dbReference type="ARBA" id="ARBA00023136"/>
    </source>
</evidence>
<dbReference type="Gene3D" id="4.10.51.10">
    <property type="entry name" value="Cytochrome C Oxidase, chain K"/>
    <property type="match status" value="1"/>
</dbReference>
<evidence type="ECO:0000256" key="1">
    <source>
        <dbReference type="ARBA" id="ARBA00004434"/>
    </source>
</evidence>
<dbReference type="Pfam" id="PF05392">
    <property type="entry name" value="COX7B"/>
    <property type="match status" value="1"/>
</dbReference>
<dbReference type="Proteomes" id="UP001152836">
    <property type="component" value="Unassembled WGS sequence"/>
</dbReference>
<evidence type="ECO:0000256" key="12">
    <source>
        <dbReference type="ARBA" id="ARBA00041642"/>
    </source>
</evidence>
<keyword evidence="6" id="KW-0999">Mitochondrion inner membrane</keyword>
<dbReference type="GO" id="GO:0045277">
    <property type="term" value="C:respiratory chain complex IV"/>
    <property type="evidence" value="ECO:0007669"/>
    <property type="project" value="TreeGrafter"/>
</dbReference>
<comment type="subunit">
    <text evidence="4">Component of the cytochrome c oxidase (complex IV, CIV), a multisubunit enzyme composed of 14 subunits. The complex is composed of a catalytic core of 3 subunits MT-CO1, MT-CO2 and MT-CO3, encoded in the mitochondrial DNA, and 11 supernumerary subunits COX4I, COX5A, COX5B, COX6A, COX6B, COX6C, COX7A, COX7B, COX7C, COX8 and NDUFA4, which are encoded in the nuclear genome. The complex exists as a monomer or a dimer and forms supercomplexes (SCs) in the inner mitochondrial membrane with NADH-ubiquinone oxidoreductase (complex I, CI) and ubiquinol-cytochrome c oxidoreductase (cytochrome b-c1 complex, complex III, CIII), resulting in different assemblies (supercomplex SCI(1)III(2)IV(1) and megacomplex MCI(2)III(2)IV(2)).</text>
</comment>
<name>A0AAU9ZUR1_PHORO</name>
<organism evidence="14 15">
    <name type="scientific">Phodopus roborovskii</name>
    <name type="common">Roborovski's desert hamster</name>
    <name type="synonym">Cricetulus roborovskii</name>
    <dbReference type="NCBI Taxonomy" id="109678"/>
    <lineage>
        <taxon>Eukaryota</taxon>
        <taxon>Metazoa</taxon>
        <taxon>Chordata</taxon>
        <taxon>Craniata</taxon>
        <taxon>Vertebrata</taxon>
        <taxon>Euteleostomi</taxon>
        <taxon>Mammalia</taxon>
        <taxon>Eutheria</taxon>
        <taxon>Euarchontoglires</taxon>
        <taxon>Glires</taxon>
        <taxon>Rodentia</taxon>
        <taxon>Myomorpha</taxon>
        <taxon>Muroidea</taxon>
        <taxon>Cricetidae</taxon>
        <taxon>Cricetinae</taxon>
        <taxon>Phodopus</taxon>
    </lineage>
</organism>
<dbReference type="GO" id="GO:0005743">
    <property type="term" value="C:mitochondrial inner membrane"/>
    <property type="evidence" value="ECO:0007669"/>
    <property type="project" value="UniProtKB-SubCell"/>
</dbReference>
<evidence type="ECO:0000256" key="7">
    <source>
        <dbReference type="ARBA" id="ARBA00022946"/>
    </source>
</evidence>
<evidence type="ECO:0000256" key="3">
    <source>
        <dbReference type="ARBA" id="ARBA00007351"/>
    </source>
</evidence>
<dbReference type="PANTHER" id="PTHR16716">
    <property type="entry name" value="CYTOCHROME C OXIDASE SUBUNIT 7B, MITOCHONDRIAL"/>
    <property type="match status" value="1"/>
</dbReference>
<comment type="pathway">
    <text evidence="2">Energy metabolism; oxidative phosphorylation.</text>
</comment>
<evidence type="ECO:0000256" key="5">
    <source>
        <dbReference type="ARBA" id="ARBA00022692"/>
    </source>
</evidence>
<evidence type="ECO:0000256" key="8">
    <source>
        <dbReference type="ARBA" id="ARBA00022989"/>
    </source>
</evidence>
<keyword evidence="10 13" id="KW-0472">Membrane</keyword>
<keyword evidence="8 13" id="KW-1133">Transmembrane helix</keyword>
<feature type="transmembrane region" description="Helical" evidence="13">
    <location>
        <begin position="38"/>
        <end position="58"/>
    </location>
</feature>
<gene>
    <name evidence="14" type="primary">Cox7b2</name>
    <name evidence="14" type="ORF">PHOROB_LOCUS12580</name>
</gene>
<keyword evidence="9" id="KW-0496">Mitochondrion</keyword>
<evidence type="ECO:0000256" key="13">
    <source>
        <dbReference type="SAM" id="Phobius"/>
    </source>
</evidence>
<accession>A0AAU9ZUR1</accession>
<keyword evidence="15" id="KW-1185">Reference proteome</keyword>
<proteinExistence type="inferred from homology"/>
<evidence type="ECO:0000256" key="4">
    <source>
        <dbReference type="ARBA" id="ARBA00011485"/>
    </source>
</evidence>
<keyword evidence="5 13" id="KW-0812">Transmembrane</keyword>
<evidence type="ECO:0000256" key="11">
    <source>
        <dbReference type="ARBA" id="ARBA00040623"/>
    </source>
</evidence>
<dbReference type="InterPro" id="IPR023272">
    <property type="entry name" value="Cyt_c_oxidase_suVIIB_dom_sf"/>
</dbReference>
<dbReference type="AlphaFoldDB" id="A0AAU9ZUR1"/>
<comment type="subcellular location">
    <subcellularLocation>
        <location evidence="1">Mitochondrion inner membrane</location>
        <topology evidence="1">Single-pass membrane protein</topology>
    </subcellularLocation>
</comment>
<keyword evidence="7" id="KW-0809">Transit peptide</keyword>
<dbReference type="PANTHER" id="PTHR16716:SF1">
    <property type="entry name" value="CYTOCHROME C OXIDASE SUBUNIT 7B2, MITOCHONDRIAL"/>
    <property type="match status" value="1"/>
</dbReference>
<evidence type="ECO:0000313" key="15">
    <source>
        <dbReference type="Proteomes" id="UP001152836"/>
    </source>
</evidence>
<comment type="similarity">
    <text evidence="3">Belongs to the cytochrome c oxidase VIIb family.</text>
</comment>
<dbReference type="SUPFAM" id="SSF81423">
    <property type="entry name" value="Mitochondrial cytochrome c oxidase subunit VIIb"/>
    <property type="match status" value="1"/>
</dbReference>